<comment type="caution">
    <text evidence="1">The sequence shown here is derived from an EMBL/GenBank/DDBJ whole genome shotgun (WGS) entry which is preliminary data.</text>
</comment>
<evidence type="ECO:0000313" key="1">
    <source>
        <dbReference type="EMBL" id="KAG7376250.1"/>
    </source>
</evidence>
<accession>A0A8T1V7H5</accession>
<dbReference type="OrthoDB" id="126505at2759"/>
<dbReference type="EMBL" id="JAGDFM010000755">
    <property type="protein sequence ID" value="KAG7376250.1"/>
    <property type="molecule type" value="Genomic_DNA"/>
</dbReference>
<reference evidence="1" key="1">
    <citation type="submission" date="2021-02" db="EMBL/GenBank/DDBJ databases">
        <authorList>
            <person name="Palmer J.M."/>
        </authorList>
    </citation>
    <scope>NUCLEOTIDE SEQUENCE</scope>
    <source>
        <strain evidence="1">SCRP734</strain>
    </source>
</reference>
<organism evidence="1 2">
    <name type="scientific">Phytophthora pseudosyringae</name>
    <dbReference type="NCBI Taxonomy" id="221518"/>
    <lineage>
        <taxon>Eukaryota</taxon>
        <taxon>Sar</taxon>
        <taxon>Stramenopiles</taxon>
        <taxon>Oomycota</taxon>
        <taxon>Peronosporomycetes</taxon>
        <taxon>Peronosporales</taxon>
        <taxon>Peronosporaceae</taxon>
        <taxon>Phytophthora</taxon>
    </lineage>
</organism>
<name>A0A8T1V7H5_9STRA</name>
<gene>
    <name evidence="1" type="ORF">PHYPSEUDO_013930</name>
</gene>
<dbReference type="AlphaFoldDB" id="A0A8T1V7H5"/>
<protein>
    <submittedName>
        <fullName evidence="1">Uncharacterized protein</fullName>
    </submittedName>
</protein>
<dbReference type="Proteomes" id="UP000694044">
    <property type="component" value="Unassembled WGS sequence"/>
</dbReference>
<proteinExistence type="predicted"/>
<evidence type="ECO:0000313" key="2">
    <source>
        <dbReference type="Proteomes" id="UP000694044"/>
    </source>
</evidence>
<sequence>MNEGVQSMGDCIDCSTLYRGPQGYRGNDITMENGGGYPCDKDQYGNARDADTDAWLREYLSEVRGPTNNQVNDNTTPSWQHLYSVHSCPASTRFVAPRPKLQLSSSCGVIPTQDLSLAATVEQLTQELLEQLCRRCAGPYAAFAGVVNRLRVLSKLLLEGDDLHALVRAEEAIVNLLHQLNRSHLLRATDVASHLRGVRDAVGRSQLAYVAHECVDDLNRVFMPTQEAAGVDWREEWQADCALQFQLLDKLLGTGTLQHGAEEMTPRDRSEVLRDLQCVSKSDVVVECALIQEVAALLERLAGEPEPELERWLSLFRSDLLALAPWQRHRATAGARRTKEHKEYIPAHEIDLHTSWLYHGKDDSSESSSSSLIVGSWLDTAVAIQLVDTSSDGEERGDEAGETFDREVCAWFRLDHPNVLKVFGGCDDT</sequence>
<keyword evidence="2" id="KW-1185">Reference proteome</keyword>